<gene>
    <name evidence="7" type="ORF">AB205_0103900</name>
</gene>
<comment type="similarity">
    <text evidence="2 6">Belongs to the SURF1 family.</text>
</comment>
<dbReference type="PANTHER" id="PTHR23427">
    <property type="entry name" value="SURFEIT LOCUS PROTEIN"/>
    <property type="match status" value="1"/>
</dbReference>
<evidence type="ECO:0000256" key="6">
    <source>
        <dbReference type="RuleBase" id="RU363076"/>
    </source>
</evidence>
<dbReference type="PROSITE" id="PS50895">
    <property type="entry name" value="SURF1"/>
    <property type="match status" value="1"/>
</dbReference>
<keyword evidence="3" id="KW-0812">Transmembrane</keyword>
<evidence type="ECO:0000256" key="3">
    <source>
        <dbReference type="ARBA" id="ARBA00022692"/>
    </source>
</evidence>
<dbReference type="GO" id="GO:0005743">
    <property type="term" value="C:mitochondrial inner membrane"/>
    <property type="evidence" value="ECO:0007669"/>
    <property type="project" value="UniProtKB-SubCell"/>
</dbReference>
<evidence type="ECO:0000256" key="2">
    <source>
        <dbReference type="ARBA" id="ARBA00007165"/>
    </source>
</evidence>
<comment type="function">
    <text evidence="6">Probably involved in the biogenesis of the COX complex.</text>
</comment>
<dbReference type="OrthoDB" id="10040024at2759"/>
<keyword evidence="5" id="KW-0472">Membrane</keyword>
<keyword evidence="6" id="KW-0496">Mitochondrion</keyword>
<dbReference type="Pfam" id="PF02104">
    <property type="entry name" value="SURF1"/>
    <property type="match status" value="1"/>
</dbReference>
<organism evidence="7 8">
    <name type="scientific">Aquarana catesbeiana</name>
    <name type="common">American bullfrog</name>
    <name type="synonym">Rana catesbeiana</name>
    <dbReference type="NCBI Taxonomy" id="8400"/>
    <lineage>
        <taxon>Eukaryota</taxon>
        <taxon>Metazoa</taxon>
        <taxon>Chordata</taxon>
        <taxon>Craniata</taxon>
        <taxon>Vertebrata</taxon>
        <taxon>Euteleostomi</taxon>
        <taxon>Amphibia</taxon>
        <taxon>Batrachia</taxon>
        <taxon>Anura</taxon>
        <taxon>Neobatrachia</taxon>
        <taxon>Ranoidea</taxon>
        <taxon>Ranidae</taxon>
        <taxon>Aquarana</taxon>
    </lineage>
</organism>
<dbReference type="AlphaFoldDB" id="A0A2G9SCN5"/>
<comment type="subcellular location">
    <subcellularLocation>
        <location evidence="1">Membrane</location>
    </subcellularLocation>
    <subcellularLocation>
        <location evidence="6">Mitochondrion inner membrane</location>
        <topology evidence="6">Multi-pass membrane protein</topology>
    </subcellularLocation>
</comment>
<keyword evidence="4" id="KW-1133">Transmembrane helix</keyword>
<dbReference type="EMBL" id="KV924374">
    <property type="protein sequence ID" value="PIO37835.1"/>
    <property type="molecule type" value="Genomic_DNA"/>
</dbReference>
<evidence type="ECO:0000256" key="4">
    <source>
        <dbReference type="ARBA" id="ARBA00022989"/>
    </source>
</evidence>
<dbReference type="PANTHER" id="PTHR23427:SF2">
    <property type="entry name" value="SURFEIT LOCUS PROTEIN 1"/>
    <property type="match status" value="1"/>
</dbReference>
<keyword evidence="8" id="KW-1185">Reference proteome</keyword>
<keyword evidence="6" id="KW-0999">Mitochondrion inner membrane</keyword>
<evidence type="ECO:0000313" key="8">
    <source>
        <dbReference type="Proteomes" id="UP000228934"/>
    </source>
</evidence>
<dbReference type="Proteomes" id="UP000228934">
    <property type="component" value="Unassembled WGS sequence"/>
</dbReference>
<evidence type="ECO:0000256" key="1">
    <source>
        <dbReference type="ARBA" id="ARBA00004370"/>
    </source>
</evidence>
<evidence type="ECO:0000256" key="5">
    <source>
        <dbReference type="ARBA" id="ARBA00023136"/>
    </source>
</evidence>
<evidence type="ECO:0000313" key="7">
    <source>
        <dbReference type="EMBL" id="PIO37835.1"/>
    </source>
</evidence>
<dbReference type="GO" id="GO:0033617">
    <property type="term" value="P:mitochondrial respiratory chain complex IV assembly"/>
    <property type="evidence" value="ECO:0007669"/>
    <property type="project" value="TreeGrafter"/>
</dbReference>
<dbReference type="InterPro" id="IPR045214">
    <property type="entry name" value="Surf1/Surf4"/>
</dbReference>
<protein>
    <recommendedName>
        <fullName evidence="6">SURF1-like protein</fullName>
    </recommendedName>
</protein>
<dbReference type="InterPro" id="IPR002994">
    <property type="entry name" value="Surf1/Shy1"/>
</dbReference>
<sequence>MQVTPEVVQEPFSKSERLASLPLERFHSTEREATCQATRSPDKSSLCEWGLRNTAHQFEHGLMIFYLCIMQKRNCTINYCLHIITANTVPGGPIGGQTRVTLRNEHMQYIVTWYGLCAATTFMWFKKFVQKVPL</sequence>
<name>A0A2G9SCN5_AQUCT</name>
<proteinExistence type="inferred from homology"/>
<reference evidence="8" key="1">
    <citation type="journal article" date="2017" name="Nat. Commun.">
        <title>The North American bullfrog draft genome provides insight into hormonal regulation of long noncoding RNA.</title>
        <authorList>
            <person name="Hammond S.A."/>
            <person name="Warren R.L."/>
            <person name="Vandervalk B.P."/>
            <person name="Kucuk E."/>
            <person name="Khan H."/>
            <person name="Gibb E.A."/>
            <person name="Pandoh P."/>
            <person name="Kirk H."/>
            <person name="Zhao Y."/>
            <person name="Jones M."/>
            <person name="Mungall A.J."/>
            <person name="Coope R."/>
            <person name="Pleasance S."/>
            <person name="Moore R.A."/>
            <person name="Holt R.A."/>
            <person name="Round J.M."/>
            <person name="Ohora S."/>
            <person name="Walle B.V."/>
            <person name="Veldhoen N."/>
            <person name="Helbing C.C."/>
            <person name="Birol I."/>
        </authorList>
    </citation>
    <scope>NUCLEOTIDE SEQUENCE [LARGE SCALE GENOMIC DNA]</scope>
</reference>
<accession>A0A2G9SCN5</accession>